<evidence type="ECO:0000313" key="1">
    <source>
        <dbReference type="EMBL" id="SVE50692.1"/>
    </source>
</evidence>
<name>A0A383E1I1_9ZZZZ</name>
<dbReference type="EMBL" id="UINC01222075">
    <property type="protein sequence ID" value="SVE50692.1"/>
    <property type="molecule type" value="Genomic_DNA"/>
</dbReference>
<organism evidence="1">
    <name type="scientific">marine metagenome</name>
    <dbReference type="NCBI Taxonomy" id="408172"/>
    <lineage>
        <taxon>unclassified sequences</taxon>
        <taxon>metagenomes</taxon>
        <taxon>ecological metagenomes</taxon>
    </lineage>
</organism>
<dbReference type="Gene3D" id="2.30.30.100">
    <property type="match status" value="1"/>
</dbReference>
<proteinExistence type="predicted"/>
<reference evidence="1" key="1">
    <citation type="submission" date="2018-05" db="EMBL/GenBank/DDBJ databases">
        <authorList>
            <person name="Lanie J.A."/>
            <person name="Ng W.-L."/>
            <person name="Kazmierczak K.M."/>
            <person name="Andrzejewski T.M."/>
            <person name="Davidsen T.M."/>
            <person name="Wayne K.J."/>
            <person name="Tettelin H."/>
            <person name="Glass J.I."/>
            <person name="Rusch D."/>
            <person name="Podicherti R."/>
            <person name="Tsui H.-C.T."/>
            <person name="Winkler M.E."/>
        </authorList>
    </citation>
    <scope>NUCLEOTIDE SEQUENCE</scope>
</reference>
<gene>
    <name evidence="1" type="ORF">METZ01_LOCUS503546</name>
</gene>
<dbReference type="AlphaFoldDB" id="A0A383E1I1"/>
<accession>A0A383E1I1</accession>
<evidence type="ECO:0008006" key="2">
    <source>
        <dbReference type="Google" id="ProtNLM"/>
    </source>
</evidence>
<protein>
    <recommendedName>
        <fullName evidence="2">Sm-like domain-containing protein</fullName>
    </recommendedName>
</protein>
<sequence length="133" mass="15265">MNTAAPYKIVKLTNGEEIICQLGDDIDNGEYKINFPLKMEVHSVLTKEGPVESLNLSRWIGPYTEQSLFLIKSDHVLLVANASPGLSRYYEHVMKEIKQLDTPEKRSTLDDIRNEDVYDELLEELETENDTIH</sequence>